<organism evidence="2 3">
    <name type="scientific">Calocera cornea HHB12733</name>
    <dbReference type="NCBI Taxonomy" id="1353952"/>
    <lineage>
        <taxon>Eukaryota</taxon>
        <taxon>Fungi</taxon>
        <taxon>Dikarya</taxon>
        <taxon>Basidiomycota</taxon>
        <taxon>Agaricomycotina</taxon>
        <taxon>Dacrymycetes</taxon>
        <taxon>Dacrymycetales</taxon>
        <taxon>Dacrymycetaceae</taxon>
        <taxon>Calocera</taxon>
    </lineage>
</organism>
<dbReference type="Proteomes" id="UP000076842">
    <property type="component" value="Unassembled WGS sequence"/>
</dbReference>
<accession>A0A166JFS1</accession>
<feature type="compositionally biased region" description="Basic and acidic residues" evidence="1">
    <location>
        <begin position="101"/>
        <end position="120"/>
    </location>
</feature>
<sequence>MSIQESENERMTDLSVLKKSFIIHALPHVEFPRSARRSKTKLIECVQMLDPIDIARLWDAANEARATDTSRRLDARERQKAARREGEMQRRKRKREDRDDEEQRRRRRIHDENGRSTGWRTEDIKDIEQFMRPPTEEEIRTSEVDFLLETGNDALATATCCSCSGEFFCREME</sequence>
<evidence type="ECO:0000313" key="3">
    <source>
        <dbReference type="Proteomes" id="UP000076842"/>
    </source>
</evidence>
<feature type="region of interest" description="Disordered" evidence="1">
    <location>
        <begin position="66"/>
        <end position="120"/>
    </location>
</feature>
<evidence type="ECO:0000256" key="1">
    <source>
        <dbReference type="SAM" id="MobiDB-lite"/>
    </source>
</evidence>
<feature type="compositionally biased region" description="Basic and acidic residues" evidence="1">
    <location>
        <begin position="66"/>
        <end position="89"/>
    </location>
</feature>
<dbReference type="EMBL" id="KV424417">
    <property type="protein sequence ID" value="KZT44678.1"/>
    <property type="molecule type" value="Genomic_DNA"/>
</dbReference>
<protein>
    <submittedName>
        <fullName evidence="2">Uncharacterized protein</fullName>
    </submittedName>
</protein>
<gene>
    <name evidence="2" type="ORF">CALCODRAFT_541766</name>
</gene>
<feature type="non-terminal residue" evidence="2">
    <location>
        <position position="173"/>
    </location>
</feature>
<evidence type="ECO:0000313" key="2">
    <source>
        <dbReference type="EMBL" id="KZT44678.1"/>
    </source>
</evidence>
<dbReference type="AlphaFoldDB" id="A0A166JFS1"/>
<proteinExistence type="predicted"/>
<dbReference type="InParanoid" id="A0A166JFS1"/>
<keyword evidence="3" id="KW-1185">Reference proteome</keyword>
<name>A0A166JFS1_9BASI</name>
<reference evidence="2 3" key="1">
    <citation type="journal article" date="2016" name="Mol. Biol. Evol.">
        <title>Comparative Genomics of Early-Diverging Mushroom-Forming Fungi Provides Insights into the Origins of Lignocellulose Decay Capabilities.</title>
        <authorList>
            <person name="Nagy L.G."/>
            <person name="Riley R."/>
            <person name="Tritt A."/>
            <person name="Adam C."/>
            <person name="Daum C."/>
            <person name="Floudas D."/>
            <person name="Sun H."/>
            <person name="Yadav J.S."/>
            <person name="Pangilinan J."/>
            <person name="Larsson K.H."/>
            <person name="Matsuura K."/>
            <person name="Barry K."/>
            <person name="Labutti K."/>
            <person name="Kuo R."/>
            <person name="Ohm R.A."/>
            <person name="Bhattacharya S.S."/>
            <person name="Shirouzu T."/>
            <person name="Yoshinaga Y."/>
            <person name="Martin F.M."/>
            <person name="Grigoriev I.V."/>
            <person name="Hibbett D.S."/>
        </authorList>
    </citation>
    <scope>NUCLEOTIDE SEQUENCE [LARGE SCALE GENOMIC DNA]</scope>
    <source>
        <strain evidence="2 3">HHB12733</strain>
    </source>
</reference>
<dbReference type="STRING" id="1353952.A0A166JFS1"/>